<name>O66993_AQUAE</name>
<accession>O66993</accession>
<dbReference type="STRING" id="224324.aq_811"/>
<dbReference type="Proteomes" id="UP000000798">
    <property type="component" value="Chromosome"/>
</dbReference>
<protein>
    <recommendedName>
        <fullName evidence="2">DUF2231 domain-containing protein</fullName>
    </recommendedName>
</protein>
<evidence type="ECO:0000313" key="4">
    <source>
        <dbReference type="Proteomes" id="UP000000798"/>
    </source>
</evidence>
<keyword evidence="1" id="KW-1133">Transmembrane helix</keyword>
<dbReference type="PIR" id="F70370">
    <property type="entry name" value="F70370"/>
</dbReference>
<dbReference type="OrthoDB" id="8080622at2"/>
<organism evidence="3 4">
    <name type="scientific">Aquifex aeolicus (strain VF5)</name>
    <dbReference type="NCBI Taxonomy" id="224324"/>
    <lineage>
        <taxon>Bacteria</taxon>
        <taxon>Pseudomonadati</taxon>
        <taxon>Aquificota</taxon>
        <taxon>Aquificia</taxon>
        <taxon>Aquificales</taxon>
        <taxon>Aquificaceae</taxon>
        <taxon>Aquifex</taxon>
    </lineage>
</organism>
<keyword evidence="1" id="KW-0812">Transmembrane</keyword>
<dbReference type="eggNOG" id="COG4244">
    <property type="taxonomic scope" value="Bacteria"/>
</dbReference>
<dbReference type="AlphaFoldDB" id="O66993"/>
<dbReference type="InterPro" id="IPR019251">
    <property type="entry name" value="DUF2231_TM"/>
</dbReference>
<gene>
    <name evidence="3" type="ordered locus">aq_811</name>
</gene>
<feature type="transmembrane region" description="Helical" evidence="1">
    <location>
        <begin position="106"/>
        <end position="125"/>
    </location>
</feature>
<keyword evidence="1" id="KW-0472">Membrane</keyword>
<feature type="transmembrane region" description="Helical" evidence="1">
    <location>
        <begin position="6"/>
        <end position="27"/>
    </location>
</feature>
<feature type="transmembrane region" description="Helical" evidence="1">
    <location>
        <begin position="39"/>
        <end position="58"/>
    </location>
</feature>
<proteinExistence type="predicted"/>
<sequence>MEVLHPPIVHFTIALTITGIIFEVLWFTFKRDIFNAGALLNLGFAVIFAWLAFFTGHLDEEKAEKLIENTPAYNILEYHETLGLIVAIAITLLGILKIFNYLKPSNLLRVFILVLGLITFVLVILQGNLGGRLVYDYGVGVKPVMEGLR</sequence>
<dbReference type="EnsemblBacteria" id="AAC06957">
    <property type="protein sequence ID" value="AAC06957"/>
    <property type="gene ID" value="aq_811"/>
</dbReference>
<dbReference type="InParanoid" id="O66993"/>
<feature type="domain" description="DUF2231" evidence="2">
    <location>
        <begin position="4"/>
        <end position="143"/>
    </location>
</feature>
<keyword evidence="4" id="KW-1185">Reference proteome</keyword>
<evidence type="ECO:0000313" key="3">
    <source>
        <dbReference type="EMBL" id="AAC06957.1"/>
    </source>
</evidence>
<dbReference type="KEGG" id="aae:aq_811"/>
<dbReference type="HOGENOM" id="CLU_107155_5_2_0"/>
<reference evidence="3 4" key="1">
    <citation type="journal article" date="1998" name="Nature">
        <title>The complete genome of the hyperthermophilic bacterium Aquifex aeolicus.</title>
        <authorList>
            <person name="Deckert G."/>
            <person name="Warren P.V."/>
            <person name="Gaasterland T."/>
            <person name="Young W.G."/>
            <person name="Lenox A.L."/>
            <person name="Graham D.E."/>
            <person name="Overbeek R."/>
            <person name="Snead M.A."/>
            <person name="Keller M."/>
            <person name="Aujay M."/>
            <person name="Huber R."/>
            <person name="Feldman R.A."/>
            <person name="Short J.M."/>
            <person name="Olson G.J."/>
            <person name="Swanson R.V."/>
        </authorList>
    </citation>
    <scope>NUCLEOTIDE SEQUENCE [LARGE SCALE GENOMIC DNA]</scope>
    <source>
        <strain evidence="3 4">VF5</strain>
    </source>
</reference>
<evidence type="ECO:0000259" key="2">
    <source>
        <dbReference type="Pfam" id="PF09990"/>
    </source>
</evidence>
<dbReference type="RefSeq" id="WP_010880492.1">
    <property type="nucleotide sequence ID" value="NC_000918.1"/>
</dbReference>
<dbReference type="EMBL" id="AE000657">
    <property type="protein sequence ID" value="AAC06957.1"/>
    <property type="molecule type" value="Genomic_DNA"/>
</dbReference>
<feature type="transmembrane region" description="Helical" evidence="1">
    <location>
        <begin position="78"/>
        <end position="99"/>
    </location>
</feature>
<evidence type="ECO:0000256" key="1">
    <source>
        <dbReference type="SAM" id="Phobius"/>
    </source>
</evidence>
<dbReference type="Pfam" id="PF09990">
    <property type="entry name" value="DUF2231"/>
    <property type="match status" value="1"/>
</dbReference>